<evidence type="ECO:0000256" key="1">
    <source>
        <dbReference type="SAM" id="Phobius"/>
    </source>
</evidence>
<reference evidence="2 3" key="1">
    <citation type="submission" date="2018-03" db="EMBL/GenBank/DDBJ databases">
        <title>Genomic Encyclopedia of Type Strains, Phase III (KMG-III): the genomes of soil and plant-associated and newly described type strains.</title>
        <authorList>
            <person name="Whitman W."/>
        </authorList>
    </citation>
    <scope>NUCLEOTIDE SEQUENCE [LARGE SCALE GENOMIC DNA]</scope>
    <source>
        <strain evidence="2 3">CGMCC 4.7097</strain>
    </source>
</reference>
<name>A0A2P8I7A2_SACCR</name>
<feature type="transmembrane region" description="Helical" evidence="1">
    <location>
        <begin position="161"/>
        <end position="186"/>
    </location>
</feature>
<keyword evidence="1" id="KW-0472">Membrane</keyword>
<organism evidence="2 3">
    <name type="scientific">Saccharothrix carnea</name>
    <dbReference type="NCBI Taxonomy" id="1280637"/>
    <lineage>
        <taxon>Bacteria</taxon>
        <taxon>Bacillati</taxon>
        <taxon>Actinomycetota</taxon>
        <taxon>Actinomycetes</taxon>
        <taxon>Pseudonocardiales</taxon>
        <taxon>Pseudonocardiaceae</taxon>
        <taxon>Saccharothrix</taxon>
    </lineage>
</organism>
<comment type="caution">
    <text evidence="2">The sequence shown here is derived from an EMBL/GenBank/DDBJ whole genome shotgun (WGS) entry which is preliminary data.</text>
</comment>
<sequence length="225" mass="23935">MAGADVIDDYVTALDRRLRGPDPVKGDLLAEARDSLHDAAAAHRDRGLGEEAAQRRAVAEFGPVTAIAREYQGLLGLAYGARTLRSVMLVVPLAYVMWELNRKFWIGAWNDFDAPPPDWYLTIARLNDDAAWFVAGAAVLALLVGRRLARTTVSTVTLARLAGVVAVVAVGVSLLGNVAILAATAYLDAARLLMSPPVAGATVVSFVIALRLAVLARRCVAFSSV</sequence>
<dbReference type="OrthoDB" id="5187995at2"/>
<dbReference type="Proteomes" id="UP000241118">
    <property type="component" value="Unassembled WGS sequence"/>
</dbReference>
<keyword evidence="1" id="KW-0812">Transmembrane</keyword>
<dbReference type="Pfam" id="PF22564">
    <property type="entry name" value="HAAS"/>
    <property type="match status" value="1"/>
</dbReference>
<feature type="transmembrane region" description="Helical" evidence="1">
    <location>
        <begin position="130"/>
        <end position="149"/>
    </location>
</feature>
<feature type="transmembrane region" description="Helical" evidence="1">
    <location>
        <begin position="79"/>
        <end position="98"/>
    </location>
</feature>
<evidence type="ECO:0000313" key="2">
    <source>
        <dbReference type="EMBL" id="PSL54352.1"/>
    </source>
</evidence>
<proteinExistence type="predicted"/>
<dbReference type="EMBL" id="PYAX01000007">
    <property type="protein sequence ID" value="PSL54352.1"/>
    <property type="molecule type" value="Genomic_DNA"/>
</dbReference>
<dbReference type="InterPro" id="IPR047928">
    <property type="entry name" value="Perm_prefix_1"/>
</dbReference>
<keyword evidence="3" id="KW-1185">Reference proteome</keyword>
<gene>
    <name evidence="2" type="ORF">B0I31_107411</name>
</gene>
<dbReference type="RefSeq" id="WP_106617409.1">
    <property type="nucleotide sequence ID" value="NZ_PYAX01000007.1"/>
</dbReference>
<protein>
    <submittedName>
        <fullName evidence="2">Uncharacterized protein</fullName>
    </submittedName>
</protein>
<feature type="transmembrane region" description="Helical" evidence="1">
    <location>
        <begin position="198"/>
        <end position="216"/>
    </location>
</feature>
<dbReference type="AlphaFoldDB" id="A0A2P8I7A2"/>
<dbReference type="NCBIfam" id="NF038403">
    <property type="entry name" value="perm_prefix_1"/>
    <property type="match status" value="1"/>
</dbReference>
<keyword evidence="1" id="KW-1133">Transmembrane helix</keyword>
<accession>A0A2P8I7A2</accession>
<evidence type="ECO:0000313" key="3">
    <source>
        <dbReference type="Proteomes" id="UP000241118"/>
    </source>
</evidence>